<evidence type="ECO:0000313" key="3">
    <source>
        <dbReference type="Proteomes" id="UP000250235"/>
    </source>
</evidence>
<organism evidence="2 3">
    <name type="scientific">Dorcoceras hygrometricum</name>
    <dbReference type="NCBI Taxonomy" id="472368"/>
    <lineage>
        <taxon>Eukaryota</taxon>
        <taxon>Viridiplantae</taxon>
        <taxon>Streptophyta</taxon>
        <taxon>Embryophyta</taxon>
        <taxon>Tracheophyta</taxon>
        <taxon>Spermatophyta</taxon>
        <taxon>Magnoliopsida</taxon>
        <taxon>eudicotyledons</taxon>
        <taxon>Gunneridae</taxon>
        <taxon>Pentapetalae</taxon>
        <taxon>asterids</taxon>
        <taxon>lamiids</taxon>
        <taxon>Lamiales</taxon>
        <taxon>Gesneriaceae</taxon>
        <taxon>Didymocarpoideae</taxon>
        <taxon>Trichosporeae</taxon>
        <taxon>Loxocarpinae</taxon>
        <taxon>Dorcoceras</taxon>
    </lineage>
</organism>
<evidence type="ECO:0000313" key="2">
    <source>
        <dbReference type="EMBL" id="KZV15971.1"/>
    </source>
</evidence>
<dbReference type="EMBL" id="KV019590">
    <property type="protein sequence ID" value="KZV15971.1"/>
    <property type="molecule type" value="Genomic_DNA"/>
</dbReference>
<dbReference type="AlphaFoldDB" id="A0A2Z7A3X1"/>
<accession>A0A2Z7A3X1</accession>
<gene>
    <name evidence="2" type="ORF">F511_21949</name>
</gene>
<keyword evidence="3" id="KW-1185">Reference proteome</keyword>
<sequence>MSATTYGMTTQHSQPRAHGTCMRDRPMFATMLAWECIGRATFTWCASRREVACCGTSTMSARTELKHKDGHGVLLQRELRGSQRQSEHTHRQDHHLHHLNLVSLEAQHALS</sequence>
<feature type="region of interest" description="Disordered" evidence="1">
    <location>
        <begin position="1"/>
        <end position="20"/>
    </location>
</feature>
<dbReference type="Proteomes" id="UP000250235">
    <property type="component" value="Unassembled WGS sequence"/>
</dbReference>
<feature type="compositionally biased region" description="Polar residues" evidence="1">
    <location>
        <begin position="1"/>
        <end position="14"/>
    </location>
</feature>
<name>A0A2Z7A3X1_9LAMI</name>
<proteinExistence type="predicted"/>
<reference evidence="2 3" key="1">
    <citation type="journal article" date="2015" name="Proc. Natl. Acad. Sci. U.S.A.">
        <title>The resurrection genome of Boea hygrometrica: A blueprint for survival of dehydration.</title>
        <authorList>
            <person name="Xiao L."/>
            <person name="Yang G."/>
            <person name="Zhang L."/>
            <person name="Yang X."/>
            <person name="Zhao S."/>
            <person name="Ji Z."/>
            <person name="Zhou Q."/>
            <person name="Hu M."/>
            <person name="Wang Y."/>
            <person name="Chen M."/>
            <person name="Xu Y."/>
            <person name="Jin H."/>
            <person name="Xiao X."/>
            <person name="Hu G."/>
            <person name="Bao F."/>
            <person name="Hu Y."/>
            <person name="Wan P."/>
            <person name="Li L."/>
            <person name="Deng X."/>
            <person name="Kuang T."/>
            <person name="Xiang C."/>
            <person name="Zhu J.K."/>
            <person name="Oliver M.J."/>
            <person name="He Y."/>
        </authorList>
    </citation>
    <scope>NUCLEOTIDE SEQUENCE [LARGE SCALE GENOMIC DNA]</scope>
    <source>
        <strain evidence="3">cv. XS01</strain>
    </source>
</reference>
<protein>
    <submittedName>
        <fullName evidence="2">Uncharacterized protein</fullName>
    </submittedName>
</protein>
<evidence type="ECO:0000256" key="1">
    <source>
        <dbReference type="SAM" id="MobiDB-lite"/>
    </source>
</evidence>